<sequence>MRRAEVSMPWTTSPEPMTEPRPPSRDPSNTARERSYLSWLSSTPLSQLPPFPPLRVTTPSEHRDNDREANHASSFASTGVAAASGARPSAPRLRRGGIRAPENLARHASHFEGWGGRPSGDDERAWQLALDMSVNDVSGGEELFHEPENAESEQEHAQEYERDASPYPVSVAFSLRDSSPCADGSFRLKASALSALRPTSGLDRVATYLYFKSFVLYADGTITWLALDFPFVALDMKTVLILLC</sequence>
<reference evidence="2 3" key="1">
    <citation type="submission" date="2019-02" db="EMBL/GenBank/DDBJ databases">
        <title>Genome sequencing of the rare red list fungi Bondarzewia mesenterica.</title>
        <authorList>
            <person name="Buettner E."/>
            <person name="Kellner H."/>
        </authorList>
    </citation>
    <scope>NUCLEOTIDE SEQUENCE [LARGE SCALE GENOMIC DNA]</scope>
    <source>
        <strain evidence="2 3">DSM 108281</strain>
    </source>
</reference>
<evidence type="ECO:0000313" key="3">
    <source>
        <dbReference type="Proteomes" id="UP000310158"/>
    </source>
</evidence>
<gene>
    <name evidence="2" type="ORF">EW146_g10463</name>
</gene>
<name>A0A4S4KX41_9AGAM</name>
<feature type="region of interest" description="Disordered" evidence="1">
    <location>
        <begin position="1"/>
        <end position="97"/>
    </location>
</feature>
<dbReference type="Proteomes" id="UP000310158">
    <property type="component" value="Unassembled WGS sequence"/>
</dbReference>
<keyword evidence="3" id="KW-1185">Reference proteome</keyword>
<evidence type="ECO:0000313" key="2">
    <source>
        <dbReference type="EMBL" id="THH03325.1"/>
    </source>
</evidence>
<comment type="caution">
    <text evidence="2">The sequence shown here is derived from an EMBL/GenBank/DDBJ whole genome shotgun (WGS) entry which is preliminary data.</text>
</comment>
<dbReference type="EMBL" id="SGPL01001366">
    <property type="protein sequence ID" value="THH03325.1"/>
    <property type="molecule type" value="Genomic_DNA"/>
</dbReference>
<organism evidence="2 3">
    <name type="scientific">Bondarzewia mesenterica</name>
    <dbReference type="NCBI Taxonomy" id="1095465"/>
    <lineage>
        <taxon>Eukaryota</taxon>
        <taxon>Fungi</taxon>
        <taxon>Dikarya</taxon>
        <taxon>Basidiomycota</taxon>
        <taxon>Agaricomycotina</taxon>
        <taxon>Agaricomycetes</taxon>
        <taxon>Russulales</taxon>
        <taxon>Bondarzewiaceae</taxon>
        <taxon>Bondarzewia</taxon>
    </lineage>
</organism>
<dbReference type="AlphaFoldDB" id="A0A4S4KX41"/>
<proteinExistence type="predicted"/>
<accession>A0A4S4KX41</accession>
<feature type="compositionally biased region" description="Low complexity" evidence="1">
    <location>
        <begin position="79"/>
        <end position="91"/>
    </location>
</feature>
<feature type="compositionally biased region" description="Basic and acidic residues" evidence="1">
    <location>
        <begin position="60"/>
        <end position="70"/>
    </location>
</feature>
<protein>
    <submittedName>
        <fullName evidence="2">Uncharacterized protein</fullName>
    </submittedName>
</protein>
<evidence type="ECO:0000256" key="1">
    <source>
        <dbReference type="SAM" id="MobiDB-lite"/>
    </source>
</evidence>